<dbReference type="InterPro" id="IPR044843">
    <property type="entry name" value="Trans_IPPS_bact-type"/>
</dbReference>
<dbReference type="AlphaFoldDB" id="A0A7G5FIU4"/>
<dbReference type="SFLD" id="SFLDG01018">
    <property type="entry name" value="Squalene/Phytoene_Synthase_Lik"/>
    <property type="match status" value="1"/>
</dbReference>
<organism evidence="1 2">
    <name type="scientific">Corynebacterium hindlerae</name>
    <dbReference type="NCBI Taxonomy" id="699041"/>
    <lineage>
        <taxon>Bacteria</taxon>
        <taxon>Bacillati</taxon>
        <taxon>Actinomycetota</taxon>
        <taxon>Actinomycetes</taxon>
        <taxon>Mycobacteriales</taxon>
        <taxon>Corynebacteriaceae</taxon>
        <taxon>Corynebacterium</taxon>
    </lineage>
</organism>
<dbReference type="GO" id="GO:0004311">
    <property type="term" value="F:geranylgeranyl diphosphate synthase activity"/>
    <property type="evidence" value="ECO:0007669"/>
    <property type="project" value="InterPro"/>
</dbReference>
<name>A0A7G5FIU4_9CORY</name>
<dbReference type="PANTHER" id="PTHR31480">
    <property type="entry name" value="BIFUNCTIONAL LYCOPENE CYCLASE/PHYTOENE SYNTHASE"/>
    <property type="match status" value="1"/>
</dbReference>
<protein>
    <submittedName>
        <fullName evidence="1">Squalene/phytoene synthase family protein</fullName>
    </submittedName>
</protein>
<gene>
    <name evidence="1" type="ORF">HW450_11285</name>
</gene>
<dbReference type="Gene3D" id="1.10.600.10">
    <property type="entry name" value="Farnesyl Diphosphate Synthase"/>
    <property type="match status" value="1"/>
</dbReference>
<dbReference type="SFLD" id="SFLDS00005">
    <property type="entry name" value="Isoprenoid_Synthase_Type_I"/>
    <property type="match status" value="1"/>
</dbReference>
<dbReference type="Pfam" id="PF00494">
    <property type="entry name" value="SQS_PSY"/>
    <property type="match status" value="1"/>
</dbReference>
<reference evidence="1 2" key="1">
    <citation type="submission" date="2020-07" db="EMBL/GenBank/DDBJ databases">
        <title>non toxigenic Corynebacterium sp. nov from a clinical source.</title>
        <authorList>
            <person name="Bernier A.-M."/>
            <person name="Bernard K."/>
        </authorList>
    </citation>
    <scope>NUCLEOTIDE SEQUENCE [LARGE SCALE GENOMIC DNA]</scope>
    <source>
        <strain evidence="2">NML 93-0612</strain>
    </source>
</reference>
<dbReference type="SFLD" id="SFLDG01212">
    <property type="entry name" value="Phytoene_synthase_like"/>
    <property type="match status" value="1"/>
</dbReference>
<dbReference type="Proteomes" id="UP000515570">
    <property type="component" value="Chromosome"/>
</dbReference>
<accession>A0A7G5FIU4</accession>
<evidence type="ECO:0000313" key="2">
    <source>
        <dbReference type="Proteomes" id="UP000515570"/>
    </source>
</evidence>
<dbReference type="EMBL" id="CP059833">
    <property type="protein sequence ID" value="QMV86535.1"/>
    <property type="molecule type" value="Genomic_DNA"/>
</dbReference>
<proteinExistence type="predicted"/>
<dbReference type="SUPFAM" id="SSF48576">
    <property type="entry name" value="Terpenoid synthases"/>
    <property type="match status" value="1"/>
</dbReference>
<sequence length="275" mass="30134">MSAQAAGTVIASYSTSFSLATSLLAPDTRVHIRNLYAVVRIADEIVDGVGAEAGLAPEQIKQALDRFEQDTFDAIELQFSPNPALHAFAGTCRTCGIEPEHLRAFFSSMRSDVTPGWHTPASRDEYVFGSAEVIGLMCLSIFTHRRPLNDRAQANCVVAARHLGKAFQLINFLRDYHTDDTALGRHYVELTEDAKADLIAEIREDLRVAYLGIPVLPLSARTGVLAAYYLFEDLTDRLDAATLSDIAAQRVRVPAVRKTFLAGKAAACAPRLKER</sequence>
<keyword evidence="2" id="KW-1185">Reference proteome</keyword>
<dbReference type="InterPro" id="IPR008949">
    <property type="entry name" value="Isoprenoid_synthase_dom_sf"/>
</dbReference>
<evidence type="ECO:0000313" key="1">
    <source>
        <dbReference type="EMBL" id="QMV86535.1"/>
    </source>
</evidence>
<dbReference type="InterPro" id="IPR002060">
    <property type="entry name" value="Squ/phyt_synthse"/>
</dbReference>